<dbReference type="InterPro" id="IPR029146">
    <property type="entry name" value="Ten1_animal_plant"/>
</dbReference>
<keyword evidence="13" id="KW-1185">Reference proteome</keyword>
<evidence type="ECO:0000256" key="10">
    <source>
        <dbReference type="ARBA" id="ARBA00079840"/>
    </source>
</evidence>
<dbReference type="Proteomes" id="UP001230051">
    <property type="component" value="Unassembled WGS sequence"/>
</dbReference>
<evidence type="ECO:0000256" key="5">
    <source>
        <dbReference type="ARBA" id="ARBA00023125"/>
    </source>
</evidence>
<feature type="region of interest" description="Disordered" evidence="11">
    <location>
        <begin position="148"/>
        <end position="170"/>
    </location>
</feature>
<dbReference type="Gene3D" id="2.40.50.140">
    <property type="entry name" value="Nucleic acid-binding proteins"/>
    <property type="match status" value="1"/>
</dbReference>
<dbReference type="GO" id="GO:0032211">
    <property type="term" value="P:negative regulation of telomere maintenance via telomerase"/>
    <property type="evidence" value="ECO:0007669"/>
    <property type="project" value="TreeGrafter"/>
</dbReference>
<organism evidence="12 13">
    <name type="scientific">Acipenser oxyrinchus oxyrinchus</name>
    <dbReference type="NCBI Taxonomy" id="40147"/>
    <lineage>
        <taxon>Eukaryota</taxon>
        <taxon>Metazoa</taxon>
        <taxon>Chordata</taxon>
        <taxon>Craniata</taxon>
        <taxon>Vertebrata</taxon>
        <taxon>Euteleostomi</taxon>
        <taxon>Actinopterygii</taxon>
        <taxon>Chondrostei</taxon>
        <taxon>Acipenseriformes</taxon>
        <taxon>Acipenseridae</taxon>
        <taxon>Acipenser</taxon>
    </lineage>
</organism>
<keyword evidence="4" id="KW-0779">Telomere</keyword>
<evidence type="ECO:0000256" key="11">
    <source>
        <dbReference type="SAM" id="MobiDB-lite"/>
    </source>
</evidence>
<accession>A0AAD8D6X6</accession>
<dbReference type="GO" id="GO:1990879">
    <property type="term" value="C:CST complex"/>
    <property type="evidence" value="ECO:0007669"/>
    <property type="project" value="InterPro"/>
</dbReference>
<evidence type="ECO:0000256" key="3">
    <source>
        <dbReference type="ARBA" id="ARBA00022454"/>
    </source>
</evidence>
<comment type="caution">
    <text evidence="12">The sequence shown here is derived from an EMBL/GenBank/DDBJ whole genome shotgun (WGS) entry which is preliminary data.</text>
</comment>
<evidence type="ECO:0000256" key="4">
    <source>
        <dbReference type="ARBA" id="ARBA00022895"/>
    </source>
</evidence>
<name>A0AAD8D6X6_ACIOX</name>
<evidence type="ECO:0000313" key="13">
    <source>
        <dbReference type="Proteomes" id="UP001230051"/>
    </source>
</evidence>
<dbReference type="EMBL" id="JAGXEW010000014">
    <property type="protein sequence ID" value="KAK1163670.1"/>
    <property type="molecule type" value="Genomic_DNA"/>
</dbReference>
<gene>
    <name evidence="12" type="primary">TEN1</name>
    <name evidence="12" type="ORF">AOXY_G15522</name>
</gene>
<evidence type="ECO:0000256" key="9">
    <source>
        <dbReference type="ARBA" id="ARBA00078215"/>
    </source>
</evidence>
<evidence type="ECO:0000256" key="1">
    <source>
        <dbReference type="ARBA" id="ARBA00004123"/>
    </source>
</evidence>
<dbReference type="FunFam" id="2.40.50.140:FF:000203">
    <property type="entry name" value="TEN1 subunit of CST complex"/>
    <property type="match status" value="1"/>
</dbReference>
<dbReference type="PANTHER" id="PTHR33905">
    <property type="entry name" value="CST COMPLEX SUBUNIT TEN1"/>
    <property type="match status" value="1"/>
</dbReference>
<evidence type="ECO:0000313" key="12">
    <source>
        <dbReference type="EMBL" id="KAK1163670.1"/>
    </source>
</evidence>
<dbReference type="AlphaFoldDB" id="A0AAD8D6X6"/>
<evidence type="ECO:0000256" key="8">
    <source>
        <dbReference type="ARBA" id="ARBA00068173"/>
    </source>
</evidence>
<comment type="subcellular location">
    <subcellularLocation>
        <location evidence="2">Chromosome</location>
        <location evidence="2">Telomere</location>
    </subcellularLocation>
    <subcellularLocation>
        <location evidence="1">Nucleus</location>
    </subcellularLocation>
</comment>
<keyword evidence="3" id="KW-0158">Chromosome</keyword>
<protein>
    <recommendedName>
        <fullName evidence="8">CST complex subunit TEN1</fullName>
    </recommendedName>
    <alternativeName>
        <fullName evidence="10">Protein telomeric pathways with STN1 homolog</fullName>
    </alternativeName>
    <alternativeName>
        <fullName evidence="9">Telomere length regulation protein TEN1 homolog</fullName>
    </alternativeName>
</protein>
<evidence type="ECO:0000256" key="7">
    <source>
        <dbReference type="ARBA" id="ARBA00061044"/>
    </source>
</evidence>
<dbReference type="Pfam" id="PF15490">
    <property type="entry name" value="Ten1_2"/>
    <property type="match status" value="1"/>
</dbReference>
<feature type="compositionally biased region" description="Basic and acidic residues" evidence="11">
    <location>
        <begin position="148"/>
        <end position="159"/>
    </location>
</feature>
<reference evidence="12" key="1">
    <citation type="submission" date="2022-02" db="EMBL/GenBank/DDBJ databases">
        <title>Atlantic sturgeon de novo genome assembly.</title>
        <authorList>
            <person name="Stock M."/>
            <person name="Klopp C."/>
            <person name="Guiguen Y."/>
            <person name="Cabau C."/>
            <person name="Parinello H."/>
            <person name="Santidrian Yebra-Pimentel E."/>
            <person name="Kuhl H."/>
            <person name="Dirks R.P."/>
            <person name="Guessner J."/>
            <person name="Wuertz S."/>
            <person name="Du K."/>
            <person name="Schartl M."/>
        </authorList>
    </citation>
    <scope>NUCLEOTIDE SEQUENCE</scope>
    <source>
        <strain evidence="12">STURGEONOMICS-FGT-2020</strain>
        <tissue evidence="12">Whole blood</tissue>
    </source>
</reference>
<dbReference type="GO" id="GO:0042162">
    <property type="term" value="F:telomeric DNA binding"/>
    <property type="evidence" value="ECO:0007669"/>
    <property type="project" value="TreeGrafter"/>
</dbReference>
<comment type="similarity">
    <text evidence="7">Belongs to the TEN1 family.</text>
</comment>
<keyword evidence="5" id="KW-0238">DNA-binding</keyword>
<evidence type="ECO:0000256" key="2">
    <source>
        <dbReference type="ARBA" id="ARBA00004574"/>
    </source>
</evidence>
<dbReference type="GO" id="GO:0003697">
    <property type="term" value="F:single-stranded DNA binding"/>
    <property type="evidence" value="ECO:0007669"/>
    <property type="project" value="InterPro"/>
</dbReference>
<keyword evidence="6" id="KW-0539">Nucleus</keyword>
<dbReference type="InterPro" id="IPR012340">
    <property type="entry name" value="NA-bd_OB-fold"/>
</dbReference>
<sequence length="251" mass="27965">MTRKERDKLLQQQSEERRRSVGSELIAQLISVKMLPAPGVFHFLWEITSGAVQEGATVRTIGRLACYRLEDSEVTLTLRRSSAQHQLVVLTGFVEPFLPITGSLYMTLGECESRGDGATVLRARVLTCVEGVNLPQLEHAVSEQRRFFQEREREREGAHPLRTPPPESPADQIVITETRWLSGYTAGATELNDKRTAALCRVVLGPAWWLTGLDHNWDTQSLSFSNQLLLTLQPRTGNPSVTAASLSVKAM</sequence>
<evidence type="ECO:0000256" key="6">
    <source>
        <dbReference type="ARBA" id="ARBA00023242"/>
    </source>
</evidence>
<proteinExistence type="inferred from homology"/>
<dbReference type="PANTHER" id="PTHR33905:SF1">
    <property type="entry name" value="CST COMPLEX SUBUNIT TEN1"/>
    <property type="match status" value="1"/>
</dbReference>
<dbReference type="GO" id="GO:0010521">
    <property type="term" value="F:telomerase inhibitor activity"/>
    <property type="evidence" value="ECO:0007669"/>
    <property type="project" value="TreeGrafter"/>
</dbReference>